<dbReference type="Gene3D" id="3.40.50.1000">
    <property type="entry name" value="HAD superfamily/HAD-like"/>
    <property type="match status" value="1"/>
</dbReference>
<dbReference type="InterPro" id="IPR023198">
    <property type="entry name" value="PGP-like_dom2"/>
</dbReference>
<evidence type="ECO:0000313" key="1">
    <source>
        <dbReference type="EMBL" id="MBK4214924.1"/>
    </source>
</evidence>
<protein>
    <submittedName>
        <fullName evidence="1">HAD-IA family hydrolase</fullName>
    </submittedName>
</protein>
<dbReference type="Gene3D" id="1.10.150.240">
    <property type="entry name" value="Putative phosphatase, domain 2"/>
    <property type="match status" value="1"/>
</dbReference>
<keyword evidence="1" id="KW-0378">Hydrolase</keyword>
<dbReference type="SFLD" id="SFLDG01135">
    <property type="entry name" value="C1.5.6:_HAD__Beta-PGM__Phospha"/>
    <property type="match status" value="1"/>
</dbReference>
<dbReference type="EMBL" id="JAEPRQ010000001">
    <property type="protein sequence ID" value="MBK4214924.1"/>
    <property type="molecule type" value="Genomic_DNA"/>
</dbReference>
<evidence type="ECO:0000313" key="2">
    <source>
        <dbReference type="Proteomes" id="UP000640485"/>
    </source>
</evidence>
<dbReference type="InterPro" id="IPR041492">
    <property type="entry name" value="HAD_2"/>
</dbReference>
<sequence>MKLIVFDVDGTLVDSQHHIHGAMSAGFAAAGLPALEKEQVLQIVGLSLPVAVAELVPDQPPEIQARIVEGYKSAFMASRLDSAAPLYPGAMACLDALSARDDLLLAVATGKSRRGLDAMISAHGLQGRFISLQTADNHPSKPHPAMLQSALSEAGINAADAVMIGDTSFDMQMAGAAGVLGFGVAWGYHAAQDLRLSGAALVAPDFASLTRELELWAA</sequence>
<reference evidence="1" key="1">
    <citation type="submission" date="2021-01" db="EMBL/GenBank/DDBJ databases">
        <title>Paracoccus amoyensis sp. nov., isolated from the surface seawater along the coast of Xiamen Island, China.</title>
        <authorList>
            <person name="Lyu L."/>
        </authorList>
    </citation>
    <scope>NUCLEOTIDE SEQUENCE</scope>
    <source>
        <strain evidence="1">MJ17</strain>
    </source>
</reference>
<organism evidence="1 2">
    <name type="scientific">Paracoccus caeni</name>
    <dbReference type="NCBI Taxonomy" id="657651"/>
    <lineage>
        <taxon>Bacteria</taxon>
        <taxon>Pseudomonadati</taxon>
        <taxon>Pseudomonadota</taxon>
        <taxon>Alphaproteobacteria</taxon>
        <taxon>Rhodobacterales</taxon>
        <taxon>Paracoccaceae</taxon>
        <taxon>Paracoccus</taxon>
    </lineage>
</organism>
<dbReference type="GO" id="GO:0005829">
    <property type="term" value="C:cytosol"/>
    <property type="evidence" value="ECO:0007669"/>
    <property type="project" value="TreeGrafter"/>
</dbReference>
<keyword evidence="2" id="KW-1185">Reference proteome</keyword>
<dbReference type="NCBIfam" id="TIGR01549">
    <property type="entry name" value="HAD-SF-IA-v1"/>
    <property type="match status" value="1"/>
</dbReference>
<name>A0A934SGT1_9RHOB</name>
<dbReference type="SFLD" id="SFLDG01129">
    <property type="entry name" value="C1.5:_HAD__Beta-PGM__Phosphata"/>
    <property type="match status" value="1"/>
</dbReference>
<dbReference type="InterPro" id="IPR023214">
    <property type="entry name" value="HAD_sf"/>
</dbReference>
<dbReference type="RefSeq" id="WP_200683715.1">
    <property type="nucleotide sequence ID" value="NZ_JAEPRQ010000001.1"/>
</dbReference>
<dbReference type="InterPro" id="IPR050155">
    <property type="entry name" value="HAD-like_hydrolase_sf"/>
</dbReference>
<dbReference type="PANTHER" id="PTHR43434">
    <property type="entry name" value="PHOSPHOGLYCOLATE PHOSPHATASE"/>
    <property type="match status" value="1"/>
</dbReference>
<dbReference type="InterPro" id="IPR006439">
    <property type="entry name" value="HAD-SF_hydro_IA"/>
</dbReference>
<dbReference type="Proteomes" id="UP000640485">
    <property type="component" value="Unassembled WGS sequence"/>
</dbReference>
<comment type="caution">
    <text evidence="1">The sequence shown here is derived from an EMBL/GenBank/DDBJ whole genome shotgun (WGS) entry which is preliminary data.</text>
</comment>
<gene>
    <name evidence="1" type="ORF">JJJ17_03180</name>
</gene>
<dbReference type="InterPro" id="IPR036412">
    <property type="entry name" value="HAD-like_sf"/>
</dbReference>
<dbReference type="Pfam" id="PF13419">
    <property type="entry name" value="HAD_2"/>
    <property type="match status" value="1"/>
</dbReference>
<dbReference type="GO" id="GO:0008967">
    <property type="term" value="F:phosphoglycolate phosphatase activity"/>
    <property type="evidence" value="ECO:0007669"/>
    <property type="project" value="TreeGrafter"/>
</dbReference>
<accession>A0A934SGT1</accession>
<dbReference type="AlphaFoldDB" id="A0A934SGT1"/>
<dbReference type="SFLD" id="SFLDS00003">
    <property type="entry name" value="Haloacid_Dehalogenase"/>
    <property type="match status" value="1"/>
</dbReference>
<proteinExistence type="predicted"/>
<dbReference type="SUPFAM" id="SSF56784">
    <property type="entry name" value="HAD-like"/>
    <property type="match status" value="1"/>
</dbReference>
<dbReference type="PANTHER" id="PTHR43434:SF24">
    <property type="entry name" value="HYDROLASE-RELATED"/>
    <property type="match status" value="1"/>
</dbReference>
<dbReference type="GO" id="GO:0006281">
    <property type="term" value="P:DNA repair"/>
    <property type="evidence" value="ECO:0007669"/>
    <property type="project" value="TreeGrafter"/>
</dbReference>